<dbReference type="InterPro" id="IPR010001">
    <property type="entry name" value="BofA"/>
</dbReference>
<keyword evidence="1" id="KW-0472">Membrane</keyword>
<gene>
    <name evidence="2" type="ORF">ABNN70_03740</name>
</gene>
<dbReference type="RefSeq" id="WP_129928612.1">
    <property type="nucleotide sequence ID" value="NZ_CP159510.1"/>
</dbReference>
<dbReference type="EMBL" id="CP159510">
    <property type="protein sequence ID" value="XCJ17621.1"/>
    <property type="molecule type" value="Genomic_DNA"/>
</dbReference>
<reference evidence="2" key="1">
    <citation type="submission" date="2024-06" db="EMBL/GenBank/DDBJ databases">
        <authorList>
            <person name="Fan A."/>
            <person name="Zhang F.Y."/>
            <person name="Zhang L."/>
        </authorList>
    </citation>
    <scope>NUCLEOTIDE SEQUENCE</scope>
    <source>
        <strain evidence="2">Y61</strain>
    </source>
</reference>
<evidence type="ECO:0000256" key="1">
    <source>
        <dbReference type="SAM" id="Phobius"/>
    </source>
</evidence>
<evidence type="ECO:0000313" key="2">
    <source>
        <dbReference type="EMBL" id="XCJ17621.1"/>
    </source>
</evidence>
<dbReference type="Pfam" id="PF07441">
    <property type="entry name" value="BofA"/>
    <property type="match status" value="1"/>
</dbReference>
<dbReference type="NCBIfam" id="TIGR02862">
    <property type="entry name" value="spore_BofA"/>
    <property type="match status" value="1"/>
</dbReference>
<name>A0AAU8IH23_9BACL</name>
<dbReference type="AlphaFoldDB" id="A0AAU8IH23"/>
<protein>
    <submittedName>
        <fullName evidence="2">Pro-sigmaK processing inhibitor BofA family protein</fullName>
    </submittedName>
</protein>
<sequence length="87" mass="9261">MQQFLLIAGCAVVLFLLMLVLSGSLRPLRWLGKLAVRLTVGVFMLFLLNVIGESFNLHIPINLATASISGILGLPGVAALVFIKLSG</sequence>
<feature type="transmembrane region" description="Helical" evidence="1">
    <location>
        <begin position="63"/>
        <end position="83"/>
    </location>
</feature>
<proteinExistence type="predicted"/>
<feature type="transmembrane region" description="Helical" evidence="1">
    <location>
        <begin position="6"/>
        <end position="22"/>
    </location>
</feature>
<organism evidence="2">
    <name type="scientific">Sporolactobacillus sp. Y61</name>
    <dbReference type="NCBI Taxonomy" id="3160863"/>
    <lineage>
        <taxon>Bacteria</taxon>
        <taxon>Bacillati</taxon>
        <taxon>Bacillota</taxon>
        <taxon>Bacilli</taxon>
        <taxon>Bacillales</taxon>
        <taxon>Sporolactobacillaceae</taxon>
        <taxon>Sporolactobacillus</taxon>
    </lineage>
</organism>
<accession>A0AAU8IH23</accession>
<keyword evidence="1" id="KW-1133">Transmembrane helix</keyword>
<keyword evidence="1" id="KW-0812">Transmembrane</keyword>
<feature type="transmembrane region" description="Helical" evidence="1">
    <location>
        <begin position="34"/>
        <end position="51"/>
    </location>
</feature>